<dbReference type="AlphaFoldDB" id="A0A9Q0V2K1"/>
<accession>A0A9Q0V2K1</accession>
<protein>
    <submittedName>
        <fullName evidence="1">Uncharacterized protein</fullName>
    </submittedName>
</protein>
<comment type="caution">
    <text evidence="1">The sequence shown here is derived from an EMBL/GenBank/DDBJ whole genome shotgun (WGS) entry which is preliminary data.</text>
</comment>
<dbReference type="Proteomes" id="UP001151532">
    <property type="component" value="Chromosome 7"/>
</dbReference>
<proteinExistence type="predicted"/>
<sequence length="60" mass="6960">MQLKLEDALMYDREFQVNEQPLSSAKMYATNFISSNGGDDILKLTQIQNKLHHDFSSLKR</sequence>
<dbReference type="EMBL" id="JAPFFK010000010">
    <property type="protein sequence ID" value="KAJ6740572.1"/>
    <property type="molecule type" value="Genomic_DNA"/>
</dbReference>
<reference evidence="1" key="2">
    <citation type="journal article" date="2023" name="Int. J. Mol. Sci.">
        <title>De Novo Assembly and Annotation of 11 Diverse Shrub Willow (Salix) Genomes Reveals Novel Gene Organization in Sex-Linked Regions.</title>
        <authorList>
            <person name="Hyden B."/>
            <person name="Feng K."/>
            <person name="Yates T.B."/>
            <person name="Jawdy S."/>
            <person name="Cereghino C."/>
            <person name="Smart L.B."/>
            <person name="Muchero W."/>
        </authorList>
    </citation>
    <scope>NUCLEOTIDE SEQUENCE</scope>
    <source>
        <tissue evidence="1">Shoot tip</tissue>
    </source>
</reference>
<gene>
    <name evidence="1" type="ORF">OIU79_000647</name>
</gene>
<dbReference type="OrthoDB" id="10453454at2759"/>
<evidence type="ECO:0000313" key="2">
    <source>
        <dbReference type="Proteomes" id="UP001151532"/>
    </source>
</evidence>
<keyword evidence="2" id="KW-1185">Reference proteome</keyword>
<reference evidence="1" key="1">
    <citation type="submission" date="2022-11" db="EMBL/GenBank/DDBJ databases">
        <authorList>
            <person name="Hyden B.L."/>
            <person name="Feng K."/>
            <person name="Yates T."/>
            <person name="Jawdy S."/>
            <person name="Smart L.B."/>
            <person name="Muchero W."/>
        </authorList>
    </citation>
    <scope>NUCLEOTIDE SEQUENCE</scope>
    <source>
        <tissue evidence="1">Shoot tip</tissue>
    </source>
</reference>
<evidence type="ECO:0000313" key="1">
    <source>
        <dbReference type="EMBL" id="KAJ6740572.1"/>
    </source>
</evidence>
<name>A0A9Q0V2K1_SALPP</name>
<organism evidence="1 2">
    <name type="scientific">Salix purpurea</name>
    <name type="common">Purple osier willow</name>
    <dbReference type="NCBI Taxonomy" id="77065"/>
    <lineage>
        <taxon>Eukaryota</taxon>
        <taxon>Viridiplantae</taxon>
        <taxon>Streptophyta</taxon>
        <taxon>Embryophyta</taxon>
        <taxon>Tracheophyta</taxon>
        <taxon>Spermatophyta</taxon>
        <taxon>Magnoliopsida</taxon>
        <taxon>eudicotyledons</taxon>
        <taxon>Gunneridae</taxon>
        <taxon>Pentapetalae</taxon>
        <taxon>rosids</taxon>
        <taxon>fabids</taxon>
        <taxon>Malpighiales</taxon>
        <taxon>Salicaceae</taxon>
        <taxon>Saliceae</taxon>
        <taxon>Salix</taxon>
    </lineage>
</organism>